<dbReference type="Gene3D" id="3.40.309.10">
    <property type="entry name" value="Aldehyde Dehydrogenase, Chain A, domain 2"/>
    <property type="match status" value="1"/>
</dbReference>
<dbReference type="GeneID" id="64633596"/>
<dbReference type="Gene3D" id="3.40.605.10">
    <property type="entry name" value="Aldehyde Dehydrogenase, Chain A, domain 1"/>
    <property type="match status" value="1"/>
</dbReference>
<dbReference type="FunFam" id="3.40.309.10:FF:000001">
    <property type="entry name" value="Mitochondrial aldehyde dehydrogenase 2"/>
    <property type="match status" value="1"/>
</dbReference>
<protein>
    <submittedName>
        <fullName evidence="6">Aldehyde dehydrogenase domain-containing protein</fullName>
    </submittedName>
</protein>
<evidence type="ECO:0000313" key="6">
    <source>
        <dbReference type="EMBL" id="KAG1821788.1"/>
    </source>
</evidence>
<evidence type="ECO:0000256" key="1">
    <source>
        <dbReference type="ARBA" id="ARBA00009986"/>
    </source>
</evidence>
<dbReference type="SUPFAM" id="SSF53720">
    <property type="entry name" value="ALDH-like"/>
    <property type="match status" value="1"/>
</dbReference>
<dbReference type="OrthoDB" id="310895at2759"/>
<evidence type="ECO:0000259" key="5">
    <source>
        <dbReference type="Pfam" id="PF00171"/>
    </source>
</evidence>
<evidence type="ECO:0000256" key="2">
    <source>
        <dbReference type="ARBA" id="ARBA00023002"/>
    </source>
</evidence>
<dbReference type="InterPro" id="IPR029510">
    <property type="entry name" value="Ald_DH_CS_GLU"/>
</dbReference>
<dbReference type="AlphaFoldDB" id="A0A9P7EI44"/>
<dbReference type="InterPro" id="IPR015590">
    <property type="entry name" value="Aldehyde_DH_dom"/>
</dbReference>
<dbReference type="InterPro" id="IPR016162">
    <property type="entry name" value="Ald_DH_N"/>
</dbReference>
<dbReference type="FunFam" id="3.40.605.10:FF:000026">
    <property type="entry name" value="Aldehyde dehydrogenase, putative"/>
    <property type="match status" value="1"/>
</dbReference>
<dbReference type="PANTHER" id="PTHR11699">
    <property type="entry name" value="ALDEHYDE DEHYDROGENASE-RELATED"/>
    <property type="match status" value="1"/>
</dbReference>
<name>A0A9P7EI44_9AGAM</name>
<evidence type="ECO:0000313" key="7">
    <source>
        <dbReference type="Proteomes" id="UP000807769"/>
    </source>
</evidence>
<dbReference type="GO" id="GO:0019413">
    <property type="term" value="P:acetate biosynthetic process"/>
    <property type="evidence" value="ECO:0007669"/>
    <property type="project" value="UniProtKB-ARBA"/>
</dbReference>
<dbReference type="FunFam" id="3.40.605.10:FF:000050">
    <property type="entry name" value="Aldehyde dehydrogenase, mitochondrial"/>
    <property type="match status" value="1"/>
</dbReference>
<dbReference type="EMBL" id="JABBWG010000006">
    <property type="protein sequence ID" value="KAG1821788.1"/>
    <property type="molecule type" value="Genomic_DNA"/>
</dbReference>
<dbReference type="InterPro" id="IPR016161">
    <property type="entry name" value="Ald_DH/histidinol_DH"/>
</dbReference>
<dbReference type="CDD" id="cd07091">
    <property type="entry name" value="ALDH_F1-2_Ald2-like"/>
    <property type="match status" value="1"/>
</dbReference>
<dbReference type="GO" id="GO:0004030">
    <property type="term" value="F:aldehyde dehydrogenase [NAD(P)+] activity"/>
    <property type="evidence" value="ECO:0007669"/>
    <property type="project" value="UniProtKB-ARBA"/>
</dbReference>
<dbReference type="InterPro" id="IPR016163">
    <property type="entry name" value="Ald_DH_C"/>
</dbReference>
<comment type="caution">
    <text evidence="6">The sequence shown here is derived from an EMBL/GenBank/DDBJ whole genome shotgun (WGS) entry which is preliminary data.</text>
</comment>
<evidence type="ECO:0000256" key="3">
    <source>
        <dbReference type="PROSITE-ProRule" id="PRU10007"/>
    </source>
</evidence>
<organism evidence="6 7">
    <name type="scientific">Suillus subaureus</name>
    <dbReference type="NCBI Taxonomy" id="48587"/>
    <lineage>
        <taxon>Eukaryota</taxon>
        <taxon>Fungi</taxon>
        <taxon>Dikarya</taxon>
        <taxon>Basidiomycota</taxon>
        <taxon>Agaricomycotina</taxon>
        <taxon>Agaricomycetes</taxon>
        <taxon>Agaricomycetidae</taxon>
        <taxon>Boletales</taxon>
        <taxon>Suillineae</taxon>
        <taxon>Suillaceae</taxon>
        <taxon>Suillus</taxon>
    </lineage>
</organism>
<feature type="domain" description="Aldehyde dehydrogenase" evidence="5">
    <location>
        <begin position="35"/>
        <end position="509"/>
    </location>
</feature>
<keyword evidence="7" id="KW-1185">Reference proteome</keyword>
<dbReference type="RefSeq" id="XP_041196528.1">
    <property type="nucleotide sequence ID" value="XM_041339580.1"/>
</dbReference>
<reference evidence="6" key="1">
    <citation type="journal article" date="2020" name="New Phytol.">
        <title>Comparative genomics reveals dynamic genome evolution in host specialist ectomycorrhizal fungi.</title>
        <authorList>
            <person name="Lofgren L.A."/>
            <person name="Nguyen N.H."/>
            <person name="Vilgalys R."/>
            <person name="Ruytinx J."/>
            <person name="Liao H.L."/>
            <person name="Branco S."/>
            <person name="Kuo A."/>
            <person name="LaButti K."/>
            <person name="Lipzen A."/>
            <person name="Andreopoulos W."/>
            <person name="Pangilinan J."/>
            <person name="Riley R."/>
            <person name="Hundley H."/>
            <person name="Na H."/>
            <person name="Barry K."/>
            <person name="Grigoriev I.V."/>
            <person name="Stajich J.E."/>
            <person name="Kennedy P.G."/>
        </authorList>
    </citation>
    <scope>NUCLEOTIDE SEQUENCE</scope>
    <source>
        <strain evidence="6">MN1</strain>
    </source>
</reference>
<dbReference type="Pfam" id="PF00171">
    <property type="entry name" value="Aldedh"/>
    <property type="match status" value="1"/>
</dbReference>
<dbReference type="Proteomes" id="UP000807769">
    <property type="component" value="Unassembled WGS sequence"/>
</dbReference>
<proteinExistence type="inferred from homology"/>
<feature type="active site" evidence="3">
    <location>
        <position position="269"/>
    </location>
</feature>
<gene>
    <name evidence="6" type="ORF">BJ212DRAFT_1477629</name>
</gene>
<dbReference type="PROSITE" id="PS00687">
    <property type="entry name" value="ALDEHYDE_DEHYDR_GLU"/>
    <property type="match status" value="1"/>
</dbReference>
<accession>A0A9P7EI44</accession>
<sequence>MASTCTYQFDTAVYKGAVAFPTQLFINGEFVDPVNKGTIDLINPATCKAIARVSAGDREDIEAAALAARTALKEHWGLKVSGEARSKLLHKLADLVDANTDQIAALEALNVGKAFHAAKAMDLPIIVSLLRYYAGWADKIQGKSIQTTPDKIGFTRHEPIGVVGAIVPWNFPLSTLIMKLAPALACGNTIVAKPSEFTPLSALYLCTLIREAGFPPGVVNIVPGYGDTAGQAVSESMIIDKVAFTGSTLTGRKIMEAAARSNLKKISLELGGKSPSIIFDDTDVDQAVKWAINGIFMNQGELCVAGSRIYVQEGIYDDFLQKFTESTQCLSVGDPFSPDTFQGPQISERQFKRVMDYITSGQAEGATLRLGGKRHGTEGYFIQPTIFTDCTPNMKIVQEEIFGPVAAIMKFSAEEGSLIFHVPVSNSFHGVKEVIEQANNTTYGLACSVYTKDIDRAMRVASNIEAGTAWVNFTNWPDLGLPLGGFKQSGIGKDLGEDALENYTNVKAVHINIGIKI</sequence>
<keyword evidence="2 4" id="KW-0560">Oxidoreductase</keyword>
<comment type="similarity">
    <text evidence="1 4">Belongs to the aldehyde dehydrogenase family.</text>
</comment>
<evidence type="ECO:0000256" key="4">
    <source>
        <dbReference type="RuleBase" id="RU003345"/>
    </source>
</evidence>